<keyword evidence="1" id="KW-0732">Signal</keyword>
<feature type="chain" id="PRO_5037434686" evidence="1">
    <location>
        <begin position="36"/>
        <end position="83"/>
    </location>
</feature>
<evidence type="ECO:0000313" key="3">
    <source>
        <dbReference type="Proteomes" id="UP000655366"/>
    </source>
</evidence>
<dbReference type="AlphaFoldDB" id="A0A931CKR5"/>
<protein>
    <submittedName>
        <fullName evidence="2">Uncharacterized protein</fullName>
    </submittedName>
</protein>
<reference evidence="2 3" key="1">
    <citation type="submission" date="2020-11" db="EMBL/GenBank/DDBJ databases">
        <title>Arthrobacter antarcticus sp. nov., isolated from Antarctic Soil.</title>
        <authorList>
            <person name="Li J."/>
        </authorList>
    </citation>
    <scope>NUCLEOTIDE SEQUENCE [LARGE SCALE GENOMIC DNA]</scope>
    <source>
        <strain evidence="2 3">Z1-20</strain>
    </source>
</reference>
<gene>
    <name evidence="2" type="ORF">IV500_00625</name>
</gene>
<organism evidence="2 3">
    <name type="scientific">Arthrobacter terrae</name>
    <dbReference type="NCBI Taxonomy" id="2935737"/>
    <lineage>
        <taxon>Bacteria</taxon>
        <taxon>Bacillati</taxon>
        <taxon>Actinomycetota</taxon>
        <taxon>Actinomycetes</taxon>
        <taxon>Micrococcales</taxon>
        <taxon>Micrococcaceae</taxon>
        <taxon>Arthrobacter</taxon>
    </lineage>
</organism>
<dbReference type="Proteomes" id="UP000655366">
    <property type="component" value="Unassembled WGS sequence"/>
</dbReference>
<accession>A0A931CKR5</accession>
<dbReference type="EMBL" id="JADNYM010000001">
    <property type="protein sequence ID" value="MBG0737945.1"/>
    <property type="molecule type" value="Genomic_DNA"/>
</dbReference>
<sequence length="83" mass="8812">MNVHHRYVSQHAPRWTALAVTALLITAVVPAPAFAQQDPGPAVGQAPAMNAPYCSLTRIGTQLFRCDIHTGAGVPAPVWIPES</sequence>
<keyword evidence="3" id="KW-1185">Reference proteome</keyword>
<feature type="signal peptide" evidence="1">
    <location>
        <begin position="1"/>
        <end position="35"/>
    </location>
</feature>
<dbReference type="RefSeq" id="WP_196395016.1">
    <property type="nucleotide sequence ID" value="NZ_JADNYM010000001.1"/>
</dbReference>
<name>A0A931CKR5_9MICC</name>
<evidence type="ECO:0000256" key="1">
    <source>
        <dbReference type="SAM" id="SignalP"/>
    </source>
</evidence>
<evidence type="ECO:0000313" key="2">
    <source>
        <dbReference type="EMBL" id="MBG0737945.1"/>
    </source>
</evidence>
<comment type="caution">
    <text evidence="2">The sequence shown here is derived from an EMBL/GenBank/DDBJ whole genome shotgun (WGS) entry which is preliminary data.</text>
</comment>
<proteinExistence type="predicted"/>